<proteinExistence type="predicted"/>
<dbReference type="AlphaFoldDB" id="A0A4Y8RVI5"/>
<gene>
    <name evidence="1" type="ORF">E3C22_03475</name>
</gene>
<accession>A0A4Y8RVI5</accession>
<dbReference type="EMBL" id="SOZD01000001">
    <property type="protein sequence ID" value="TFF27531.1"/>
    <property type="molecule type" value="Genomic_DNA"/>
</dbReference>
<dbReference type="OrthoDB" id="4954032at2"/>
<dbReference type="GO" id="GO:0003677">
    <property type="term" value="F:DNA binding"/>
    <property type="evidence" value="ECO:0007669"/>
    <property type="project" value="UniProtKB-KW"/>
</dbReference>
<protein>
    <submittedName>
        <fullName evidence="1">DNA-binding protein</fullName>
    </submittedName>
</protein>
<sequence>MTIDEALRRPTISVPDAGSVFYGLGRCASYEAARRGDIPTIKIGGRLLVPVVSLAEKVGLKARIGDAA</sequence>
<name>A0A4Y8RVI5_9HYPH</name>
<evidence type="ECO:0000313" key="2">
    <source>
        <dbReference type="Proteomes" id="UP000298179"/>
    </source>
</evidence>
<dbReference type="Proteomes" id="UP000298179">
    <property type="component" value="Unassembled WGS sequence"/>
</dbReference>
<reference evidence="1 2" key="1">
    <citation type="submission" date="2019-03" db="EMBL/GenBank/DDBJ databases">
        <title>Jiella endophytica sp. nov., a novel endophytic bacterium isolated from root of Ficus microcarpa Linn. f.</title>
        <authorList>
            <person name="Tuo L."/>
        </authorList>
    </citation>
    <scope>NUCLEOTIDE SEQUENCE [LARGE SCALE GENOMIC DNA]</scope>
    <source>
        <strain evidence="1 2">CBS5Q-3</strain>
    </source>
</reference>
<keyword evidence="1" id="KW-0238">DNA-binding</keyword>
<organism evidence="1 2">
    <name type="scientific">Jiella endophytica</name>
    <dbReference type="NCBI Taxonomy" id="2558362"/>
    <lineage>
        <taxon>Bacteria</taxon>
        <taxon>Pseudomonadati</taxon>
        <taxon>Pseudomonadota</taxon>
        <taxon>Alphaproteobacteria</taxon>
        <taxon>Hyphomicrobiales</taxon>
        <taxon>Aurantimonadaceae</taxon>
        <taxon>Jiella</taxon>
    </lineage>
</organism>
<evidence type="ECO:0000313" key="1">
    <source>
        <dbReference type="EMBL" id="TFF27531.1"/>
    </source>
</evidence>
<keyword evidence="2" id="KW-1185">Reference proteome</keyword>
<dbReference type="RefSeq" id="WP_134760233.1">
    <property type="nucleotide sequence ID" value="NZ_SOZD01000001.1"/>
</dbReference>
<comment type="caution">
    <text evidence="1">The sequence shown here is derived from an EMBL/GenBank/DDBJ whole genome shotgun (WGS) entry which is preliminary data.</text>
</comment>